<feature type="domain" description="SAICAR synthetase/ADE2 N-terminal" evidence="6">
    <location>
        <begin position="11"/>
        <end position="166"/>
    </location>
</feature>
<dbReference type="Gene3D" id="3.30.200.20">
    <property type="entry name" value="Phosphorylase Kinase, domain 1"/>
    <property type="match status" value="1"/>
</dbReference>
<dbReference type="SUPFAM" id="SSF56104">
    <property type="entry name" value="SAICAR synthase-like"/>
    <property type="match status" value="1"/>
</dbReference>
<dbReference type="EMBL" id="CP163440">
    <property type="protein sequence ID" value="XDQ68910.1"/>
    <property type="molecule type" value="Genomic_DNA"/>
</dbReference>
<dbReference type="RefSeq" id="WP_369265657.1">
    <property type="nucleotide sequence ID" value="NZ_CP163440.1"/>
</dbReference>
<evidence type="ECO:0000256" key="3">
    <source>
        <dbReference type="ARBA" id="ARBA00022755"/>
    </source>
</evidence>
<organism evidence="7">
    <name type="scientific">Streptomyces sp. R35</name>
    <dbReference type="NCBI Taxonomy" id="3238630"/>
    <lineage>
        <taxon>Bacteria</taxon>
        <taxon>Bacillati</taxon>
        <taxon>Actinomycetota</taxon>
        <taxon>Actinomycetes</taxon>
        <taxon>Kitasatosporales</taxon>
        <taxon>Streptomycetaceae</taxon>
        <taxon>Streptomyces</taxon>
    </lineage>
</organism>
<accession>A0AB39SKN2</accession>
<dbReference type="Gene3D" id="3.30.470.20">
    <property type="entry name" value="ATP-grasp fold, B domain"/>
    <property type="match status" value="1"/>
</dbReference>
<evidence type="ECO:0000259" key="6">
    <source>
        <dbReference type="Pfam" id="PF01259"/>
    </source>
</evidence>
<keyword evidence="3" id="KW-0658">Purine biosynthesis</keyword>
<dbReference type="GO" id="GO:0004639">
    <property type="term" value="F:phosphoribosylaminoimidazolesuccinocarboxamide synthase activity"/>
    <property type="evidence" value="ECO:0007669"/>
    <property type="project" value="UniProtKB-EC"/>
</dbReference>
<dbReference type="AlphaFoldDB" id="A0AB39SKN2"/>
<protein>
    <submittedName>
        <fullName evidence="7">Phosphoribosylaminoimidazolesuccinocarboxamide synthase</fullName>
    </submittedName>
</protein>
<evidence type="ECO:0000313" key="7">
    <source>
        <dbReference type="EMBL" id="XDQ68910.1"/>
    </source>
</evidence>
<reference evidence="7" key="1">
    <citation type="submission" date="2024-07" db="EMBL/GenBank/DDBJ databases">
        <authorList>
            <person name="Yu S.T."/>
        </authorList>
    </citation>
    <scope>NUCLEOTIDE SEQUENCE</scope>
    <source>
        <strain evidence="7">R35</strain>
    </source>
</reference>
<keyword evidence="2" id="KW-0547">Nucleotide-binding</keyword>
<sequence length="183" mass="20606">MRLDFYEAAAARLAEQGVRTVFRERLADNAYRADYVPAPPFEVIVKNLATGSTTIKYPGLFEEGHRFDPPVVKFDFRVDPEDQPIGEDYLRALGVDTDAYRRVALETNAALRSWLAPLDLWDFCLVIGDGPDGEPVINSEISPDCMRLRDPEGNPLDKDLFRQGATPERIVAVWTDLVHRITG</sequence>
<dbReference type="GO" id="GO:0006164">
    <property type="term" value="P:purine nucleotide biosynthetic process"/>
    <property type="evidence" value="ECO:0007669"/>
    <property type="project" value="UniProtKB-KW"/>
</dbReference>
<gene>
    <name evidence="7" type="ORF">AB5J50_41515</name>
</gene>
<evidence type="ECO:0000256" key="4">
    <source>
        <dbReference type="ARBA" id="ARBA00022840"/>
    </source>
</evidence>
<dbReference type="Pfam" id="PF01259">
    <property type="entry name" value="SAICAR_synt"/>
    <property type="match status" value="1"/>
</dbReference>
<evidence type="ECO:0000256" key="1">
    <source>
        <dbReference type="ARBA" id="ARBA00022598"/>
    </source>
</evidence>
<keyword evidence="1" id="KW-0436">Ligase</keyword>
<name>A0AB39SKN2_9ACTN</name>
<keyword evidence="4" id="KW-0067">ATP-binding</keyword>
<evidence type="ECO:0000256" key="2">
    <source>
        <dbReference type="ARBA" id="ARBA00022741"/>
    </source>
</evidence>
<comment type="catalytic activity">
    <reaction evidence="5">
        <text>5-amino-1-(5-phospho-D-ribosyl)imidazole-4-carboxylate + L-aspartate + ATP = (2S)-2-[5-amino-1-(5-phospho-beta-D-ribosyl)imidazole-4-carboxamido]succinate + ADP + phosphate + 2 H(+)</text>
        <dbReference type="Rhea" id="RHEA:22628"/>
        <dbReference type="ChEBI" id="CHEBI:15378"/>
        <dbReference type="ChEBI" id="CHEBI:29991"/>
        <dbReference type="ChEBI" id="CHEBI:30616"/>
        <dbReference type="ChEBI" id="CHEBI:43474"/>
        <dbReference type="ChEBI" id="CHEBI:58443"/>
        <dbReference type="ChEBI" id="CHEBI:77657"/>
        <dbReference type="ChEBI" id="CHEBI:456216"/>
        <dbReference type="EC" id="6.3.2.6"/>
    </reaction>
</comment>
<dbReference type="InterPro" id="IPR028923">
    <property type="entry name" value="SAICAR_synt/ADE2_N"/>
</dbReference>
<dbReference type="GO" id="GO:0005524">
    <property type="term" value="F:ATP binding"/>
    <property type="evidence" value="ECO:0007669"/>
    <property type="project" value="UniProtKB-KW"/>
</dbReference>
<evidence type="ECO:0000256" key="5">
    <source>
        <dbReference type="ARBA" id="ARBA00048475"/>
    </source>
</evidence>
<proteinExistence type="predicted"/>